<feature type="coiled-coil region" evidence="8">
    <location>
        <begin position="95"/>
        <end position="177"/>
    </location>
</feature>
<dbReference type="Gene3D" id="1.20.5.320">
    <property type="entry name" value="6-Phosphogluconate Dehydrogenase, domain 3"/>
    <property type="match status" value="1"/>
</dbReference>
<evidence type="ECO:0000256" key="2">
    <source>
        <dbReference type="ARBA" id="ARBA00004442"/>
    </source>
</evidence>
<evidence type="ECO:0000256" key="4">
    <source>
        <dbReference type="ARBA" id="ARBA00022692"/>
    </source>
</evidence>
<dbReference type="InterPro" id="IPR005594">
    <property type="entry name" value="YadA_C"/>
</dbReference>
<keyword evidence="8" id="KW-0175">Coiled coil</keyword>
<evidence type="ECO:0000256" key="6">
    <source>
        <dbReference type="ARBA" id="ARBA00023136"/>
    </source>
</evidence>
<reference evidence="11 12" key="1">
    <citation type="submission" date="2023-06" db="EMBL/GenBank/DDBJ databases">
        <title>Antibody response to the Sneathia vaginalis cytopathogenic toxin A during pregnancy.</title>
        <authorList>
            <person name="Mccoy Z.T."/>
            <person name="Serrano M.G."/>
            <person name="Spaine K."/>
            <person name="Edwards D.J."/>
            <person name="Buck G.A."/>
            <person name="Jefferson K."/>
        </authorList>
    </citation>
    <scope>NUCLEOTIDE SEQUENCE [LARGE SCALE GENOMIC DNA]</scope>
    <source>
        <strain evidence="11 12">CCUG 42621</strain>
    </source>
</reference>
<evidence type="ECO:0000256" key="3">
    <source>
        <dbReference type="ARBA" id="ARBA00022452"/>
    </source>
</evidence>
<keyword evidence="5" id="KW-0732">Signal</keyword>
<gene>
    <name evidence="11" type="ORF">QQA45_00115</name>
</gene>
<sequence length="543" mass="60680">MKFELVDLDYEITHDQWKYEQTHDVTWLNKKREYINKRQQKLDTNEKIIKAKYKELFGEELVDTNYLYMKISENIKDKWKKENIDDVLNKNKITTEKLTNELEQALGVNKNAIKERQEKIDRMKSEYEQAERNAKGINPSEQDLILSREYEQVKAEIEQMTNTLKENKERLKALKDALTLYDLRNLGKDNIAYGTDTLAVGNNAIAMGKGTKTVGENSISFGVDLLTTGKNNTNIGQLSQVTGEINQVMGYKNKVIGNNNVVLGSNITIDGVNNAIVFGDSSTPVTNAVSIGNSNTQRQIKYVAEGKDDTDEVNVKQLKTTSPYYIWKNLKENINKPDNEDTKKEFLASLKGPQGEPSAQGETGPVGPQGKNGKSAYDIWATSDKAVEYANKHNKSLKELTVSDFIDSLKGENGKDAQMSEEMKKQIEYMDKKTDLALSGIANCMAMSSLTQNVSSSAGLSAAYGTYGSEHAVAIGLSGITKNRRLTYRLNGTVNTKGNLGLGLGIGVVFGEIYDSSVQQKEIEALKKENREIKELLMKLLKK</sequence>
<dbReference type="SUPFAM" id="SSF101967">
    <property type="entry name" value="Adhesin YadA, collagen-binding domain"/>
    <property type="match status" value="1"/>
</dbReference>
<dbReference type="RefSeq" id="WP_285152373.1">
    <property type="nucleotide sequence ID" value="NZ_JASSPP010000001.1"/>
</dbReference>
<evidence type="ECO:0000256" key="9">
    <source>
        <dbReference type="SAM" id="MobiDB-lite"/>
    </source>
</evidence>
<dbReference type="EMBL" id="JASSPP010000001">
    <property type="protein sequence ID" value="MDK9579938.1"/>
    <property type="molecule type" value="Genomic_DNA"/>
</dbReference>
<evidence type="ECO:0000313" key="12">
    <source>
        <dbReference type="Proteomes" id="UP001225134"/>
    </source>
</evidence>
<evidence type="ECO:0000256" key="5">
    <source>
        <dbReference type="ARBA" id="ARBA00022729"/>
    </source>
</evidence>
<evidence type="ECO:0000313" key="11">
    <source>
        <dbReference type="EMBL" id="MDK9579938.1"/>
    </source>
</evidence>
<feature type="domain" description="Trimeric autotransporter adhesin YadA-like C-terminal membrane anchor" evidence="10">
    <location>
        <begin position="459"/>
        <end position="510"/>
    </location>
</feature>
<feature type="region of interest" description="Disordered" evidence="9">
    <location>
        <begin position="350"/>
        <end position="374"/>
    </location>
</feature>
<protein>
    <submittedName>
        <fullName evidence="11">YadA-like family protein</fullName>
    </submittedName>
</protein>
<organism evidence="11 12">
    <name type="scientific">Sneathia sanguinegens</name>
    <dbReference type="NCBI Taxonomy" id="40543"/>
    <lineage>
        <taxon>Bacteria</taxon>
        <taxon>Fusobacteriati</taxon>
        <taxon>Fusobacteriota</taxon>
        <taxon>Fusobacteriia</taxon>
        <taxon>Fusobacteriales</taxon>
        <taxon>Leptotrichiaceae</taxon>
        <taxon>Sneathia</taxon>
    </lineage>
</organism>
<dbReference type="Gene3D" id="3.30.1300.30">
    <property type="entry name" value="GSPII I/J protein-like"/>
    <property type="match status" value="1"/>
</dbReference>
<dbReference type="Proteomes" id="UP001225134">
    <property type="component" value="Unassembled WGS sequence"/>
</dbReference>
<evidence type="ECO:0000256" key="8">
    <source>
        <dbReference type="SAM" id="Coils"/>
    </source>
</evidence>
<feature type="coiled-coil region" evidence="8">
    <location>
        <begin position="516"/>
        <end position="543"/>
    </location>
</feature>
<evidence type="ECO:0000256" key="7">
    <source>
        <dbReference type="ARBA" id="ARBA00023237"/>
    </source>
</evidence>
<keyword evidence="7" id="KW-0998">Cell outer membrane</keyword>
<accession>A0ABT7HHE2</accession>
<keyword evidence="12" id="KW-1185">Reference proteome</keyword>
<proteinExistence type="predicted"/>
<evidence type="ECO:0000259" key="10">
    <source>
        <dbReference type="Pfam" id="PF03895"/>
    </source>
</evidence>
<dbReference type="CDD" id="cd12820">
    <property type="entry name" value="LbR_YadA-like"/>
    <property type="match status" value="1"/>
</dbReference>
<comment type="caution">
    <text evidence="11">The sequence shown here is derived from an EMBL/GenBank/DDBJ whole genome shotgun (WGS) entry which is preliminary data.</text>
</comment>
<evidence type="ECO:0000256" key="1">
    <source>
        <dbReference type="ARBA" id="ARBA00004241"/>
    </source>
</evidence>
<comment type="subcellular location">
    <subcellularLocation>
        <location evidence="2">Cell outer membrane</location>
    </subcellularLocation>
    <subcellularLocation>
        <location evidence="1">Cell surface</location>
    </subcellularLocation>
</comment>
<dbReference type="InterPro" id="IPR011049">
    <property type="entry name" value="Serralysin-like_metalloprot_C"/>
</dbReference>
<keyword evidence="6" id="KW-0472">Membrane</keyword>
<dbReference type="Pfam" id="PF03895">
    <property type="entry name" value="YadA_anchor"/>
    <property type="match status" value="1"/>
</dbReference>
<dbReference type="InterPro" id="IPR045584">
    <property type="entry name" value="Pilin-like"/>
</dbReference>
<keyword evidence="4" id="KW-0812">Transmembrane</keyword>
<dbReference type="SUPFAM" id="SSF54523">
    <property type="entry name" value="Pili subunits"/>
    <property type="match status" value="1"/>
</dbReference>
<keyword evidence="3" id="KW-1134">Transmembrane beta strand</keyword>
<dbReference type="Gene3D" id="2.150.10.10">
    <property type="entry name" value="Serralysin-like metalloprotease, C-terminal"/>
    <property type="match status" value="1"/>
</dbReference>
<name>A0ABT7HHE2_9FUSO</name>